<keyword evidence="7" id="KW-1185">Reference proteome</keyword>
<accession>A0A9Q8CIS9</accession>
<proteinExistence type="inferred from homology"/>
<dbReference type="InterPro" id="IPR012349">
    <property type="entry name" value="Split_barrel_FMN-bd"/>
</dbReference>
<feature type="domain" description="Flavin reductase like" evidence="5">
    <location>
        <begin position="20"/>
        <end position="172"/>
    </location>
</feature>
<dbReference type="SMART" id="SM00903">
    <property type="entry name" value="Flavin_Reduct"/>
    <property type="match status" value="1"/>
</dbReference>
<name>A0A9Q8CIS9_9STAP</name>
<dbReference type="Proteomes" id="UP000295280">
    <property type="component" value="Unassembled WGS sequence"/>
</dbReference>
<dbReference type="OrthoDB" id="9794638at2"/>
<dbReference type="Pfam" id="PF01613">
    <property type="entry name" value="Flavin_Reduct"/>
    <property type="match status" value="1"/>
</dbReference>
<dbReference type="EMBL" id="SCWD01000002">
    <property type="protein sequence ID" value="TDM02227.1"/>
    <property type="molecule type" value="Genomic_DNA"/>
</dbReference>
<reference evidence="6 7" key="1">
    <citation type="submission" date="2019-01" db="EMBL/GenBank/DDBJ databases">
        <title>Draft genome sequences of the type strains of six Macrococcus species.</title>
        <authorList>
            <person name="Mazhar S."/>
            <person name="Altermann E."/>
            <person name="Hill C."/>
            <person name="Mcauliffe O."/>
        </authorList>
    </citation>
    <scope>NUCLEOTIDE SEQUENCE [LARGE SCALE GENOMIC DNA]</scope>
    <source>
        <strain evidence="6 7">ATCC 51828</strain>
    </source>
</reference>
<protein>
    <submittedName>
        <fullName evidence="6">Flavin reductase family protein</fullName>
    </submittedName>
</protein>
<evidence type="ECO:0000256" key="2">
    <source>
        <dbReference type="ARBA" id="ARBA00022630"/>
    </source>
</evidence>
<dbReference type="InterPro" id="IPR002563">
    <property type="entry name" value="Flavin_Rdtase-like_dom"/>
</dbReference>
<dbReference type="Gene3D" id="2.30.110.10">
    <property type="entry name" value="Electron Transport, Fmn-binding Protein, Chain A"/>
    <property type="match status" value="1"/>
</dbReference>
<dbReference type="PANTHER" id="PTHR33798:SF5">
    <property type="entry name" value="FLAVIN REDUCTASE LIKE DOMAIN-CONTAINING PROTEIN"/>
    <property type="match status" value="1"/>
</dbReference>
<gene>
    <name evidence="6" type="ORF">ERX40_06645</name>
</gene>
<evidence type="ECO:0000313" key="7">
    <source>
        <dbReference type="Proteomes" id="UP000295280"/>
    </source>
</evidence>
<comment type="similarity">
    <text evidence="4">Belongs to the flavoredoxin family.</text>
</comment>
<evidence type="ECO:0000313" key="6">
    <source>
        <dbReference type="EMBL" id="TDM02227.1"/>
    </source>
</evidence>
<evidence type="ECO:0000259" key="5">
    <source>
        <dbReference type="SMART" id="SM00903"/>
    </source>
</evidence>
<keyword evidence="3" id="KW-0288">FMN</keyword>
<dbReference type="AlphaFoldDB" id="A0A9Q8CIS9"/>
<dbReference type="SUPFAM" id="SSF50475">
    <property type="entry name" value="FMN-binding split barrel"/>
    <property type="match status" value="1"/>
</dbReference>
<dbReference type="GO" id="GO:0016646">
    <property type="term" value="F:oxidoreductase activity, acting on the CH-NH group of donors, NAD or NADP as acceptor"/>
    <property type="evidence" value="ECO:0007669"/>
    <property type="project" value="UniProtKB-ARBA"/>
</dbReference>
<keyword evidence="2" id="KW-0285">Flavoprotein</keyword>
<comment type="caution">
    <text evidence="6">The sequence shown here is derived from an EMBL/GenBank/DDBJ whole genome shotgun (WGS) entry which is preliminary data.</text>
</comment>
<dbReference type="GO" id="GO:0010181">
    <property type="term" value="F:FMN binding"/>
    <property type="evidence" value="ECO:0007669"/>
    <property type="project" value="InterPro"/>
</dbReference>
<comment type="cofactor">
    <cofactor evidence="1">
        <name>FMN</name>
        <dbReference type="ChEBI" id="CHEBI:58210"/>
    </cofactor>
</comment>
<evidence type="ECO:0000256" key="3">
    <source>
        <dbReference type="ARBA" id="ARBA00022643"/>
    </source>
</evidence>
<dbReference type="PANTHER" id="PTHR33798">
    <property type="entry name" value="FLAVOPROTEIN OXYGENASE"/>
    <property type="match status" value="1"/>
</dbReference>
<evidence type="ECO:0000256" key="1">
    <source>
        <dbReference type="ARBA" id="ARBA00001917"/>
    </source>
</evidence>
<organism evidence="6 7">
    <name type="scientific">Macrococcus carouselicus</name>
    <dbReference type="NCBI Taxonomy" id="69969"/>
    <lineage>
        <taxon>Bacteria</taxon>
        <taxon>Bacillati</taxon>
        <taxon>Bacillota</taxon>
        <taxon>Bacilli</taxon>
        <taxon>Bacillales</taxon>
        <taxon>Staphylococcaceae</taxon>
        <taxon>Macrococcus</taxon>
    </lineage>
</organism>
<sequence length="201" mass="22865">MMHIDPLKQKERDNYKMMIGSIIPRPIAFITSQSEEGVVNAAPFSYFNIVTANPPMIAVSIQRKEEKMKDTARNIINNKEFVVHIVSKSFIREVNKTAAALPYHESEIELTDLQLTESKKISVPTVETAKVAFECILEKHVILGDEEKAVDHIIGRIVNFNIDDELIDNYRIDPYKLAPISRLAGHNYSELGEIFALERPE</sequence>
<dbReference type="RefSeq" id="WP_133417714.1">
    <property type="nucleotide sequence ID" value="NZ_SCWD01000002.1"/>
</dbReference>
<evidence type="ECO:0000256" key="4">
    <source>
        <dbReference type="ARBA" id="ARBA00038054"/>
    </source>
</evidence>